<dbReference type="GO" id="GO:0071949">
    <property type="term" value="F:FAD binding"/>
    <property type="evidence" value="ECO:0007669"/>
    <property type="project" value="InterPro"/>
</dbReference>
<dbReference type="PRINTS" id="PR00420">
    <property type="entry name" value="RNGMNOXGNASE"/>
</dbReference>
<dbReference type="PANTHER" id="PTHR47469:SF2">
    <property type="entry name" value="OS06G0597600 PROTEIN"/>
    <property type="match status" value="1"/>
</dbReference>
<dbReference type="InParanoid" id="A0A6I9QU42"/>
<dbReference type="InterPro" id="IPR053212">
    <property type="entry name" value="DHP_3-monooxygenase"/>
</dbReference>
<gene>
    <name evidence="3" type="primary">LOC105040335</name>
</gene>
<keyword evidence="2" id="KW-1185">Reference proteome</keyword>
<dbReference type="InterPro" id="IPR036188">
    <property type="entry name" value="FAD/NAD-bd_sf"/>
</dbReference>
<dbReference type="Gene3D" id="3.50.50.60">
    <property type="entry name" value="FAD/NAD(P)-binding domain"/>
    <property type="match status" value="1"/>
</dbReference>
<dbReference type="SUPFAM" id="SSF54373">
    <property type="entry name" value="FAD-linked reductases, C-terminal domain"/>
    <property type="match status" value="1"/>
</dbReference>
<organism evidence="2 3">
    <name type="scientific">Elaeis guineensis var. tenera</name>
    <name type="common">Oil palm</name>
    <dbReference type="NCBI Taxonomy" id="51953"/>
    <lineage>
        <taxon>Eukaryota</taxon>
        <taxon>Viridiplantae</taxon>
        <taxon>Streptophyta</taxon>
        <taxon>Embryophyta</taxon>
        <taxon>Tracheophyta</taxon>
        <taxon>Spermatophyta</taxon>
        <taxon>Magnoliopsida</taxon>
        <taxon>Liliopsida</taxon>
        <taxon>Arecaceae</taxon>
        <taxon>Arecoideae</taxon>
        <taxon>Cocoseae</taxon>
        <taxon>Elaeidinae</taxon>
        <taxon>Elaeis</taxon>
    </lineage>
</organism>
<dbReference type="SUPFAM" id="SSF51905">
    <property type="entry name" value="FAD/NAD(P)-binding domain"/>
    <property type="match status" value="1"/>
</dbReference>
<evidence type="ECO:0000259" key="1">
    <source>
        <dbReference type="Pfam" id="PF01494"/>
    </source>
</evidence>
<protein>
    <submittedName>
        <fullName evidence="3">Uncharacterized protein LOC105040335</fullName>
    </submittedName>
</protein>
<dbReference type="Proteomes" id="UP000504607">
    <property type="component" value="Chromosome 3"/>
</dbReference>
<dbReference type="RefSeq" id="XP_010915121.1">
    <property type="nucleotide sequence ID" value="XM_010916819.3"/>
</dbReference>
<dbReference type="FunCoup" id="A0A6I9QU42">
    <property type="interactions" value="217"/>
</dbReference>
<reference evidence="3" key="1">
    <citation type="submission" date="2025-08" db="UniProtKB">
        <authorList>
            <consortium name="RefSeq"/>
        </authorList>
    </citation>
    <scope>IDENTIFICATION</scope>
</reference>
<dbReference type="PANTHER" id="PTHR47469">
    <property type="entry name" value="MONOOXYGENASE-LIKE"/>
    <property type="match status" value="1"/>
</dbReference>
<dbReference type="Pfam" id="PF01494">
    <property type="entry name" value="FAD_binding_3"/>
    <property type="match status" value="1"/>
</dbReference>
<feature type="domain" description="FAD-binding" evidence="1">
    <location>
        <begin position="12"/>
        <end position="371"/>
    </location>
</feature>
<name>A0A6I9QU42_ELAGV</name>
<proteinExistence type="predicted"/>
<evidence type="ECO:0000313" key="3">
    <source>
        <dbReference type="RefSeq" id="XP_010915121.1"/>
    </source>
</evidence>
<dbReference type="PROSITE" id="PS51257">
    <property type="entry name" value="PROKAR_LIPOPROTEIN"/>
    <property type="match status" value="1"/>
</dbReference>
<dbReference type="GeneID" id="105040335"/>
<dbReference type="KEGG" id="egu:105040335"/>
<evidence type="ECO:0000313" key="2">
    <source>
        <dbReference type="Proteomes" id="UP000504607"/>
    </source>
</evidence>
<sequence length="423" mass="47224">MESKKMTGPPKAVVVGGSIAGLSCAHALIAAGWQVTVIEKSGTAPSGSPTGAGLALDPQSMKIVDRWISNPDLLRDITLPLSIDLNQATDSAKKISWRLARDESCNLRAAHWADLHSIMYKALPPGIVLRGHQFLSFHISNDDNSVVTKSRIVQTNEIVEIVGDLLVAADGCLSTIRQHFLPDLKLRYSGHIAWRGVLDFSGEENSDTMVGIRRAYPELGHCLYFDLADRAHCVLFELPNRRLNWVWFHNWPEPENKRKSMTLKPSNDMTQKMFEEAEKVWVPELAKVMKETQQPFINVIYDADPLPKLFWDNVVLVGDAAHPVVPNGARSTNMSIQDAETLGLCLKKWGLENLATALQEFQTIRHPVITKQVLHSRLMGRLRQGLPLEDNTAFDPKAASADECKWLQYRNMPYVEHGAPTSI</sequence>
<accession>A0A6I9QU42</accession>
<dbReference type="AlphaFoldDB" id="A0A6I9QU42"/>
<dbReference type="InterPro" id="IPR002938">
    <property type="entry name" value="FAD-bd"/>
</dbReference>
<dbReference type="OrthoDB" id="16820at2759"/>